<dbReference type="GO" id="GO:0008934">
    <property type="term" value="F:inositol monophosphate 1-phosphatase activity"/>
    <property type="evidence" value="ECO:0007669"/>
    <property type="project" value="TreeGrafter"/>
</dbReference>
<name>A0A1T4MSG0_9FIRM</name>
<keyword evidence="3 6" id="KW-0479">Metal-binding</keyword>
<dbReference type="Pfam" id="PF00459">
    <property type="entry name" value="Inositol_P"/>
    <property type="match status" value="1"/>
</dbReference>
<dbReference type="GO" id="GO:0046854">
    <property type="term" value="P:phosphatidylinositol phosphate biosynthetic process"/>
    <property type="evidence" value="ECO:0007669"/>
    <property type="project" value="InterPro"/>
</dbReference>
<evidence type="ECO:0000256" key="6">
    <source>
        <dbReference type="PIRSR" id="PIRSR600760-2"/>
    </source>
</evidence>
<feature type="binding site" evidence="6">
    <location>
        <position position="92"/>
    </location>
    <ligand>
        <name>Mg(2+)</name>
        <dbReference type="ChEBI" id="CHEBI:18420"/>
        <label>1</label>
        <note>catalytic</note>
    </ligand>
</feature>
<gene>
    <name evidence="7" type="ORF">SAMN02745191_1395</name>
</gene>
<accession>A0A1T4MSG0</accession>
<comment type="cofactor">
    <cofactor evidence="6">
        <name>Mg(2+)</name>
        <dbReference type="ChEBI" id="CHEBI:18420"/>
    </cofactor>
</comment>
<dbReference type="PRINTS" id="PR00377">
    <property type="entry name" value="IMPHPHTASES"/>
</dbReference>
<organism evidence="7 8">
    <name type="scientific">Anaerorhabdus furcosa</name>
    <dbReference type="NCBI Taxonomy" id="118967"/>
    <lineage>
        <taxon>Bacteria</taxon>
        <taxon>Bacillati</taxon>
        <taxon>Bacillota</taxon>
        <taxon>Erysipelotrichia</taxon>
        <taxon>Erysipelotrichales</taxon>
        <taxon>Erysipelotrichaceae</taxon>
        <taxon>Anaerorhabdus</taxon>
    </lineage>
</organism>
<dbReference type="PROSITE" id="PS00629">
    <property type="entry name" value="IMP_1"/>
    <property type="match status" value="1"/>
</dbReference>
<evidence type="ECO:0000256" key="4">
    <source>
        <dbReference type="ARBA" id="ARBA00022801"/>
    </source>
</evidence>
<dbReference type="PROSITE" id="PS00630">
    <property type="entry name" value="IMP_2"/>
    <property type="match status" value="1"/>
</dbReference>
<sequence length="269" mass="30731">MVSMEMNQKLELISSKFKDAYAIVKLVGKELKEKNEIIIEMKNNDISDLVTNCDVEVQNKIMNSLKEKYVEDSWLCEENVNEILNSNLWILDPIDGTTNFISQRCNYAVSLAYYHQGKPTFGIVYDVVNDEVFHCITDQGAFVNQTRLMKLPISEMKESILNGSIKSLLGFNKQHGLNLEEISKKIRAHRSLGCSSLAICHLAQNKEQLFISNHIKIWDYAAARIILEEVGGNMDVYYTLNTLECNQTCIAATSKELLQQFISECNEWN</sequence>
<keyword evidence="5 6" id="KW-0460">Magnesium</keyword>
<proteinExistence type="predicted"/>
<evidence type="ECO:0000313" key="8">
    <source>
        <dbReference type="Proteomes" id="UP000243297"/>
    </source>
</evidence>
<dbReference type="SUPFAM" id="SSF56655">
    <property type="entry name" value="Carbohydrate phosphatase"/>
    <property type="match status" value="1"/>
</dbReference>
<feature type="binding site" evidence="6">
    <location>
        <position position="219"/>
    </location>
    <ligand>
        <name>Mg(2+)</name>
        <dbReference type="ChEBI" id="CHEBI:18420"/>
        <label>1</label>
        <note>catalytic</note>
    </ligand>
</feature>
<evidence type="ECO:0000313" key="7">
    <source>
        <dbReference type="EMBL" id="SJZ69999.1"/>
    </source>
</evidence>
<dbReference type="CDD" id="cd01637">
    <property type="entry name" value="IMPase_like"/>
    <property type="match status" value="1"/>
</dbReference>
<reference evidence="8" key="1">
    <citation type="submission" date="2017-02" db="EMBL/GenBank/DDBJ databases">
        <authorList>
            <person name="Varghese N."/>
            <person name="Submissions S."/>
        </authorList>
    </citation>
    <scope>NUCLEOTIDE SEQUENCE [LARGE SCALE GENOMIC DNA]</scope>
    <source>
        <strain evidence="8">ATCC 25662</strain>
    </source>
</reference>
<protein>
    <recommendedName>
        <fullName evidence="2">inositol-phosphate phosphatase</fullName>
        <ecNumber evidence="2">3.1.3.25</ecNumber>
    </recommendedName>
</protein>
<evidence type="ECO:0000256" key="1">
    <source>
        <dbReference type="ARBA" id="ARBA00001033"/>
    </source>
</evidence>
<comment type="catalytic activity">
    <reaction evidence="1">
        <text>a myo-inositol phosphate + H2O = myo-inositol + phosphate</text>
        <dbReference type="Rhea" id="RHEA:24056"/>
        <dbReference type="ChEBI" id="CHEBI:15377"/>
        <dbReference type="ChEBI" id="CHEBI:17268"/>
        <dbReference type="ChEBI" id="CHEBI:43474"/>
        <dbReference type="ChEBI" id="CHEBI:84139"/>
        <dbReference type="EC" id="3.1.3.25"/>
    </reaction>
</comment>
<dbReference type="PANTHER" id="PTHR20854">
    <property type="entry name" value="INOSITOL MONOPHOSPHATASE"/>
    <property type="match status" value="1"/>
</dbReference>
<keyword evidence="4" id="KW-0378">Hydrolase</keyword>
<feature type="binding site" evidence="6">
    <location>
        <position position="77"/>
    </location>
    <ligand>
        <name>Mg(2+)</name>
        <dbReference type="ChEBI" id="CHEBI:18420"/>
        <label>1</label>
        <note>catalytic</note>
    </ligand>
</feature>
<dbReference type="InterPro" id="IPR020583">
    <property type="entry name" value="Inositol_monoP_metal-BS"/>
</dbReference>
<dbReference type="Proteomes" id="UP000243297">
    <property type="component" value="Unassembled WGS sequence"/>
</dbReference>
<feature type="binding site" evidence="6">
    <location>
        <position position="94"/>
    </location>
    <ligand>
        <name>Mg(2+)</name>
        <dbReference type="ChEBI" id="CHEBI:18420"/>
        <label>1</label>
        <note>catalytic</note>
    </ligand>
</feature>
<evidence type="ECO:0000256" key="5">
    <source>
        <dbReference type="ARBA" id="ARBA00022842"/>
    </source>
</evidence>
<dbReference type="GO" id="GO:0046872">
    <property type="term" value="F:metal ion binding"/>
    <property type="evidence" value="ECO:0007669"/>
    <property type="project" value="UniProtKB-KW"/>
</dbReference>
<dbReference type="EMBL" id="FUWY01000003">
    <property type="protein sequence ID" value="SJZ69999.1"/>
    <property type="molecule type" value="Genomic_DNA"/>
</dbReference>
<dbReference type="Gene3D" id="3.40.190.80">
    <property type="match status" value="1"/>
</dbReference>
<dbReference type="InterPro" id="IPR000760">
    <property type="entry name" value="Inositol_monophosphatase-like"/>
</dbReference>
<dbReference type="Gene3D" id="3.30.540.10">
    <property type="entry name" value="Fructose-1,6-Bisphosphatase, subunit A, domain 1"/>
    <property type="match status" value="1"/>
</dbReference>
<dbReference type="PANTHER" id="PTHR20854:SF4">
    <property type="entry name" value="INOSITOL-1-MONOPHOSPHATASE-RELATED"/>
    <property type="match status" value="1"/>
</dbReference>
<dbReference type="AlphaFoldDB" id="A0A1T4MSG0"/>
<evidence type="ECO:0000256" key="2">
    <source>
        <dbReference type="ARBA" id="ARBA00013106"/>
    </source>
</evidence>
<dbReference type="STRING" id="118967.SAMN02745191_1395"/>
<dbReference type="GO" id="GO:0006020">
    <property type="term" value="P:inositol metabolic process"/>
    <property type="evidence" value="ECO:0007669"/>
    <property type="project" value="TreeGrafter"/>
</dbReference>
<dbReference type="InterPro" id="IPR020550">
    <property type="entry name" value="Inositol_monophosphatase_CS"/>
</dbReference>
<keyword evidence="8" id="KW-1185">Reference proteome</keyword>
<dbReference type="EC" id="3.1.3.25" evidence="2"/>
<dbReference type="GO" id="GO:0007165">
    <property type="term" value="P:signal transduction"/>
    <property type="evidence" value="ECO:0007669"/>
    <property type="project" value="TreeGrafter"/>
</dbReference>
<evidence type="ECO:0000256" key="3">
    <source>
        <dbReference type="ARBA" id="ARBA00022723"/>
    </source>
</evidence>
<feature type="binding site" evidence="6">
    <location>
        <position position="95"/>
    </location>
    <ligand>
        <name>Mg(2+)</name>
        <dbReference type="ChEBI" id="CHEBI:18420"/>
        <label>1</label>
        <note>catalytic</note>
    </ligand>
</feature>